<dbReference type="GO" id="GO:0008270">
    <property type="term" value="F:zinc ion binding"/>
    <property type="evidence" value="ECO:0007669"/>
    <property type="project" value="UniProtKB-KW"/>
</dbReference>
<evidence type="ECO:0000256" key="5">
    <source>
        <dbReference type="ARBA" id="ARBA00023242"/>
    </source>
</evidence>
<dbReference type="InterPro" id="IPR052035">
    <property type="entry name" value="ZnF_BED_domain_contain"/>
</dbReference>
<organism evidence="6 7">
    <name type="scientific">Cuscuta campestris</name>
    <dbReference type="NCBI Taxonomy" id="132261"/>
    <lineage>
        <taxon>Eukaryota</taxon>
        <taxon>Viridiplantae</taxon>
        <taxon>Streptophyta</taxon>
        <taxon>Embryophyta</taxon>
        <taxon>Tracheophyta</taxon>
        <taxon>Spermatophyta</taxon>
        <taxon>Magnoliopsida</taxon>
        <taxon>eudicotyledons</taxon>
        <taxon>Gunneridae</taxon>
        <taxon>Pentapetalae</taxon>
        <taxon>asterids</taxon>
        <taxon>lamiids</taxon>
        <taxon>Solanales</taxon>
        <taxon>Convolvulaceae</taxon>
        <taxon>Cuscuteae</taxon>
        <taxon>Cuscuta</taxon>
        <taxon>Cuscuta subgen. Grammica</taxon>
        <taxon>Cuscuta sect. Cleistogrammica</taxon>
    </lineage>
</organism>
<evidence type="ECO:0000313" key="7">
    <source>
        <dbReference type="Proteomes" id="UP000595140"/>
    </source>
</evidence>
<dbReference type="SUPFAM" id="SSF53098">
    <property type="entry name" value="Ribonuclease H-like"/>
    <property type="match status" value="1"/>
</dbReference>
<dbReference type="EMBL" id="OOIL02005488">
    <property type="protein sequence ID" value="VFQ95074.1"/>
    <property type="molecule type" value="Genomic_DNA"/>
</dbReference>
<accession>A0A484N531</accession>
<protein>
    <recommendedName>
        <fullName evidence="8">Zinc finger BED domain-containing protein RICESLEEPER 2-like</fullName>
    </recommendedName>
</protein>
<dbReference type="PANTHER" id="PTHR46481">
    <property type="entry name" value="ZINC FINGER BED DOMAIN-CONTAINING PROTEIN 4"/>
    <property type="match status" value="1"/>
</dbReference>
<keyword evidence="5" id="KW-0539">Nucleus</keyword>
<gene>
    <name evidence="6" type="ORF">CCAM_LOCUS36850</name>
</gene>
<keyword evidence="2" id="KW-0479">Metal-binding</keyword>
<proteinExistence type="predicted"/>
<evidence type="ECO:0008006" key="8">
    <source>
        <dbReference type="Google" id="ProtNLM"/>
    </source>
</evidence>
<evidence type="ECO:0000256" key="3">
    <source>
        <dbReference type="ARBA" id="ARBA00022771"/>
    </source>
</evidence>
<dbReference type="OrthoDB" id="1305452at2759"/>
<evidence type="ECO:0000313" key="6">
    <source>
        <dbReference type="EMBL" id="VFQ95074.1"/>
    </source>
</evidence>
<keyword evidence="4" id="KW-0862">Zinc</keyword>
<dbReference type="Proteomes" id="UP000595140">
    <property type="component" value="Unassembled WGS sequence"/>
</dbReference>
<dbReference type="InterPro" id="IPR012337">
    <property type="entry name" value="RNaseH-like_sf"/>
</dbReference>
<name>A0A484N531_9ASTE</name>
<evidence type="ECO:0000256" key="2">
    <source>
        <dbReference type="ARBA" id="ARBA00022723"/>
    </source>
</evidence>
<dbReference type="PANTHER" id="PTHR46481:SF10">
    <property type="entry name" value="ZINC FINGER BED DOMAIN-CONTAINING PROTEIN 39"/>
    <property type="match status" value="1"/>
</dbReference>
<evidence type="ECO:0000256" key="1">
    <source>
        <dbReference type="ARBA" id="ARBA00004123"/>
    </source>
</evidence>
<sequence length="277" mass="31727">MKPLCDGKYDHMKQREAIAHWILTTEQPLNVVESPFFTFMFKINQPQYEKISRASARSDVISVYELERKKIQLALTSIKNISLTTDVWKSKVQKISYMCVTGHYVDANWDLQKLLLNFIPLPPPHTGLDIIDKLMKCTKEWGIEQKVYTISVHNASNNDVAINVAIDTFSRNDLLPLGGMLFHVRCTAHILNLIVQDGIKEIEGIVLKVRKSVRLISQSEARLIKFSQIVHQLGLPSKRLIIDCATRWNSTYEMLLLALKVKHAFPIFKQMEPLIGS</sequence>
<dbReference type="GO" id="GO:0005634">
    <property type="term" value="C:nucleus"/>
    <property type="evidence" value="ECO:0007669"/>
    <property type="project" value="UniProtKB-SubCell"/>
</dbReference>
<comment type="subcellular location">
    <subcellularLocation>
        <location evidence="1">Nucleus</location>
    </subcellularLocation>
</comment>
<keyword evidence="3" id="KW-0863">Zinc-finger</keyword>
<dbReference type="AlphaFoldDB" id="A0A484N531"/>
<keyword evidence="7" id="KW-1185">Reference proteome</keyword>
<evidence type="ECO:0000256" key="4">
    <source>
        <dbReference type="ARBA" id="ARBA00022833"/>
    </source>
</evidence>
<reference evidence="6 7" key="1">
    <citation type="submission" date="2018-04" db="EMBL/GenBank/DDBJ databases">
        <authorList>
            <person name="Vogel A."/>
        </authorList>
    </citation>
    <scope>NUCLEOTIDE SEQUENCE [LARGE SCALE GENOMIC DNA]</scope>
</reference>